<proteinExistence type="predicted"/>
<feature type="compositionally biased region" description="Basic and acidic residues" evidence="1">
    <location>
        <begin position="103"/>
        <end position="120"/>
    </location>
</feature>
<evidence type="ECO:0000313" key="3">
    <source>
        <dbReference type="Proteomes" id="UP001145742"/>
    </source>
</evidence>
<reference evidence="2" key="1">
    <citation type="submission" date="2019-10" db="EMBL/GenBank/DDBJ databases">
        <authorList>
            <person name="Soares A.E.R."/>
            <person name="Aleixo A."/>
            <person name="Schneider P."/>
            <person name="Miyaki C.Y."/>
            <person name="Schneider M.P."/>
            <person name="Mello C."/>
            <person name="Vasconcelos A.T.R."/>
        </authorList>
    </citation>
    <scope>NUCLEOTIDE SEQUENCE</scope>
    <source>
        <tissue evidence="2">Muscle</tissue>
    </source>
</reference>
<accession>A0ABQ9CLY0</accession>
<keyword evidence="3" id="KW-1185">Reference proteome</keyword>
<dbReference type="Proteomes" id="UP001145742">
    <property type="component" value="Unassembled WGS sequence"/>
</dbReference>
<gene>
    <name evidence="2" type="ORF">WISP_141852</name>
</gene>
<name>A0ABQ9CLY0_9PASS</name>
<feature type="region of interest" description="Disordered" evidence="1">
    <location>
        <begin position="103"/>
        <end position="131"/>
    </location>
</feature>
<dbReference type="EMBL" id="WHWB01034731">
    <property type="protein sequence ID" value="KAJ7405090.1"/>
    <property type="molecule type" value="Genomic_DNA"/>
</dbReference>
<protein>
    <submittedName>
        <fullName evidence="2">Uncharacterized protein</fullName>
    </submittedName>
</protein>
<comment type="caution">
    <text evidence="2">The sequence shown here is derived from an EMBL/GenBank/DDBJ whole genome shotgun (WGS) entry which is preliminary data.</text>
</comment>
<evidence type="ECO:0000256" key="1">
    <source>
        <dbReference type="SAM" id="MobiDB-lite"/>
    </source>
</evidence>
<evidence type="ECO:0000313" key="2">
    <source>
        <dbReference type="EMBL" id="KAJ7405090.1"/>
    </source>
</evidence>
<sequence length="178" mass="19847">MFVRANASQGQDRLNTGQNRANQRWQQCLSDNIFNVEKSYFKEVIAAREERSNNRERNNSADIMVNGEEGGGCALGTGAEIPLQPVVQTVVEQAVTLEPMEVHGGCRDSPVEEPTTERRISKGGCDPEGSLSWSRVREEKRSPHWSRFAAKICDPVEDSCWRKRTPLPEGESTASNNV</sequence>
<organism evidence="2 3">
    <name type="scientific">Willisornis vidua</name>
    <name type="common">Xingu scale-backed antbird</name>
    <dbReference type="NCBI Taxonomy" id="1566151"/>
    <lineage>
        <taxon>Eukaryota</taxon>
        <taxon>Metazoa</taxon>
        <taxon>Chordata</taxon>
        <taxon>Craniata</taxon>
        <taxon>Vertebrata</taxon>
        <taxon>Euteleostomi</taxon>
        <taxon>Archelosauria</taxon>
        <taxon>Archosauria</taxon>
        <taxon>Dinosauria</taxon>
        <taxon>Saurischia</taxon>
        <taxon>Theropoda</taxon>
        <taxon>Coelurosauria</taxon>
        <taxon>Aves</taxon>
        <taxon>Neognathae</taxon>
        <taxon>Neoaves</taxon>
        <taxon>Telluraves</taxon>
        <taxon>Australaves</taxon>
        <taxon>Passeriformes</taxon>
        <taxon>Thamnophilidae</taxon>
        <taxon>Willisornis</taxon>
    </lineage>
</organism>